<feature type="chain" id="PRO_5043451660" description="Prolamin-like domain-containing protein" evidence="2">
    <location>
        <begin position="24"/>
        <end position="112"/>
    </location>
</feature>
<dbReference type="EMBL" id="JAUJYO010000003">
    <property type="protein sequence ID" value="KAK1321056.1"/>
    <property type="molecule type" value="Genomic_DNA"/>
</dbReference>
<evidence type="ECO:0000256" key="1">
    <source>
        <dbReference type="ARBA" id="ARBA00022729"/>
    </source>
</evidence>
<comment type="caution">
    <text evidence="4">The sequence shown here is derived from an EMBL/GenBank/DDBJ whole genome shotgun (WGS) entry which is preliminary data.</text>
</comment>
<proteinExistence type="predicted"/>
<dbReference type="Pfam" id="PF05617">
    <property type="entry name" value="Prolamin_like"/>
    <property type="match status" value="1"/>
</dbReference>
<dbReference type="PANTHER" id="PTHR31181">
    <property type="entry name" value="EGG CELL-SECRETED PROTEIN 1.4"/>
    <property type="match status" value="1"/>
</dbReference>
<dbReference type="GO" id="GO:0009567">
    <property type="term" value="P:double fertilization forming a zygote and endosperm"/>
    <property type="evidence" value="ECO:0007669"/>
    <property type="project" value="TreeGrafter"/>
</dbReference>
<dbReference type="GO" id="GO:0080155">
    <property type="term" value="P:regulation of double fertilization forming a zygote and endosperm"/>
    <property type="evidence" value="ECO:0007669"/>
    <property type="project" value="TreeGrafter"/>
</dbReference>
<sequence>MAMKSIQVFVLLVLLFSASIAVASEAAAPGPDDYDDVPAEEVLECLKPLGEVNDCINDVFKSFMMPDQFGVSAECCGAVAKVVDGCWPKIIISKTEPEFVVRLKAFCNSLNA</sequence>
<dbReference type="GO" id="GO:0005576">
    <property type="term" value="C:extracellular region"/>
    <property type="evidence" value="ECO:0007669"/>
    <property type="project" value="TreeGrafter"/>
</dbReference>
<reference evidence="4" key="2">
    <citation type="submission" date="2023-06" db="EMBL/GenBank/DDBJ databases">
        <authorList>
            <person name="Ma L."/>
            <person name="Liu K.-W."/>
            <person name="Li Z."/>
            <person name="Hsiao Y.-Y."/>
            <person name="Qi Y."/>
            <person name="Fu T."/>
            <person name="Tang G."/>
            <person name="Zhang D."/>
            <person name="Sun W.-H."/>
            <person name="Liu D.-K."/>
            <person name="Li Y."/>
            <person name="Chen G.-Z."/>
            <person name="Liu X.-D."/>
            <person name="Liao X.-Y."/>
            <person name="Jiang Y.-T."/>
            <person name="Yu X."/>
            <person name="Hao Y."/>
            <person name="Huang J."/>
            <person name="Zhao X.-W."/>
            <person name="Ke S."/>
            <person name="Chen Y.-Y."/>
            <person name="Wu W.-L."/>
            <person name="Hsu J.-L."/>
            <person name="Lin Y.-F."/>
            <person name="Huang M.-D."/>
            <person name="Li C.-Y."/>
            <person name="Huang L."/>
            <person name="Wang Z.-W."/>
            <person name="Zhao X."/>
            <person name="Zhong W.-Y."/>
            <person name="Peng D.-H."/>
            <person name="Ahmad S."/>
            <person name="Lan S."/>
            <person name="Zhang J.-S."/>
            <person name="Tsai W.-C."/>
            <person name="Van De Peer Y."/>
            <person name="Liu Z.-J."/>
        </authorList>
    </citation>
    <scope>NUCLEOTIDE SEQUENCE</scope>
    <source>
        <strain evidence="4">CP</strain>
        <tissue evidence="4">Leaves</tissue>
    </source>
</reference>
<dbReference type="AlphaFoldDB" id="A0AAV9F5J3"/>
<protein>
    <recommendedName>
        <fullName evidence="3">Prolamin-like domain-containing protein</fullName>
    </recommendedName>
</protein>
<evidence type="ECO:0000313" key="4">
    <source>
        <dbReference type="EMBL" id="KAK1321056.1"/>
    </source>
</evidence>
<dbReference type="GO" id="GO:2000008">
    <property type="term" value="P:regulation of protein localization to cell surface"/>
    <property type="evidence" value="ECO:0007669"/>
    <property type="project" value="TreeGrafter"/>
</dbReference>
<feature type="signal peptide" evidence="2">
    <location>
        <begin position="1"/>
        <end position="23"/>
    </location>
</feature>
<accession>A0AAV9F5J3</accession>
<name>A0AAV9F5J3_ACOCL</name>
<evidence type="ECO:0000259" key="3">
    <source>
        <dbReference type="Pfam" id="PF05617"/>
    </source>
</evidence>
<evidence type="ECO:0000313" key="5">
    <source>
        <dbReference type="Proteomes" id="UP001180020"/>
    </source>
</evidence>
<dbReference type="GO" id="GO:0031982">
    <property type="term" value="C:vesicle"/>
    <property type="evidence" value="ECO:0007669"/>
    <property type="project" value="TreeGrafter"/>
</dbReference>
<organism evidence="4 5">
    <name type="scientific">Acorus calamus</name>
    <name type="common">Sweet flag</name>
    <dbReference type="NCBI Taxonomy" id="4465"/>
    <lineage>
        <taxon>Eukaryota</taxon>
        <taxon>Viridiplantae</taxon>
        <taxon>Streptophyta</taxon>
        <taxon>Embryophyta</taxon>
        <taxon>Tracheophyta</taxon>
        <taxon>Spermatophyta</taxon>
        <taxon>Magnoliopsida</taxon>
        <taxon>Liliopsida</taxon>
        <taxon>Acoraceae</taxon>
        <taxon>Acorus</taxon>
    </lineage>
</organism>
<keyword evidence="5" id="KW-1185">Reference proteome</keyword>
<dbReference type="InterPro" id="IPR008502">
    <property type="entry name" value="Prolamin-like"/>
</dbReference>
<reference evidence="4" key="1">
    <citation type="journal article" date="2023" name="Nat. Commun.">
        <title>Diploid and tetraploid genomes of Acorus and the evolution of monocots.</title>
        <authorList>
            <person name="Ma L."/>
            <person name="Liu K.W."/>
            <person name="Li Z."/>
            <person name="Hsiao Y.Y."/>
            <person name="Qi Y."/>
            <person name="Fu T."/>
            <person name="Tang G.D."/>
            <person name="Zhang D."/>
            <person name="Sun W.H."/>
            <person name="Liu D.K."/>
            <person name="Li Y."/>
            <person name="Chen G.Z."/>
            <person name="Liu X.D."/>
            <person name="Liao X.Y."/>
            <person name="Jiang Y.T."/>
            <person name="Yu X."/>
            <person name="Hao Y."/>
            <person name="Huang J."/>
            <person name="Zhao X.W."/>
            <person name="Ke S."/>
            <person name="Chen Y.Y."/>
            <person name="Wu W.L."/>
            <person name="Hsu J.L."/>
            <person name="Lin Y.F."/>
            <person name="Huang M.D."/>
            <person name="Li C.Y."/>
            <person name="Huang L."/>
            <person name="Wang Z.W."/>
            <person name="Zhao X."/>
            <person name="Zhong W.Y."/>
            <person name="Peng D.H."/>
            <person name="Ahmad S."/>
            <person name="Lan S."/>
            <person name="Zhang J.S."/>
            <person name="Tsai W.C."/>
            <person name="Van de Peer Y."/>
            <person name="Liu Z.J."/>
        </authorList>
    </citation>
    <scope>NUCLEOTIDE SEQUENCE</scope>
    <source>
        <strain evidence="4">CP</strain>
    </source>
</reference>
<feature type="domain" description="Prolamin-like" evidence="3">
    <location>
        <begin position="44"/>
        <end position="107"/>
    </location>
</feature>
<evidence type="ECO:0000256" key="2">
    <source>
        <dbReference type="SAM" id="SignalP"/>
    </source>
</evidence>
<gene>
    <name evidence="4" type="ORF">QJS10_CPA03g01190</name>
</gene>
<dbReference type="Proteomes" id="UP001180020">
    <property type="component" value="Unassembled WGS sequence"/>
</dbReference>
<keyword evidence="1 2" id="KW-0732">Signal</keyword>
<dbReference type="PANTHER" id="PTHR31181:SF51">
    <property type="entry name" value="EGG CELL-SECRETED PROTEIN 1.4"/>
    <property type="match status" value="1"/>
</dbReference>